<keyword evidence="4 8" id="KW-0812">Transmembrane</keyword>
<reference evidence="11" key="1">
    <citation type="submission" date="2020-06" db="EMBL/GenBank/DDBJ databases">
        <title>DNAmark Project.</title>
        <authorList>
            <person name="Leerhoei F."/>
        </authorList>
    </citation>
    <scope>NUCLEOTIDE SEQUENCE</scope>
    <source>
        <strain evidence="11">DM1296</strain>
    </source>
</reference>
<dbReference type="PANTHER" id="PTHR11403">
    <property type="entry name" value="CYTOCHROME C OXIDASE SUBUNIT III"/>
    <property type="match status" value="1"/>
</dbReference>
<dbReference type="Gene3D" id="1.10.287.70">
    <property type="match status" value="1"/>
</dbReference>
<feature type="transmembrane region" description="Helical" evidence="9">
    <location>
        <begin position="12"/>
        <end position="32"/>
    </location>
</feature>
<geneLocation type="mitochondrion" evidence="11"/>
<dbReference type="PROSITE" id="PS50253">
    <property type="entry name" value="COX3"/>
    <property type="match status" value="1"/>
</dbReference>
<evidence type="ECO:0000256" key="6">
    <source>
        <dbReference type="ARBA" id="ARBA00022989"/>
    </source>
</evidence>
<accession>A0A7D6WF47</accession>
<comment type="function">
    <text evidence="8">Component of the cytochrome c oxidase, the last enzyme in the mitochondrial electron transport chain which drives oxidative phosphorylation. The respiratory chain contains 3 multisubunit complexes succinate dehydrogenase (complex II, CII), ubiquinol-cytochrome c oxidoreductase (cytochrome b-c1 complex, complex III, CIII) and cytochrome c oxidase (complex IV, CIV), that cooperate to transfer electrons derived from NADH and succinate to molecular oxygen, creating an electrochemical gradient over the inner membrane that drives transmembrane transport and the ATP synthase. Cytochrome c oxidase is the component of the respiratory chain that catalyzes the reduction of oxygen to water. Electrons originating from reduced cytochrome c in the intermembrane space (IMS) are transferred via the dinuclear copper A center (CU(A)) of subunit 2 and heme A of subunit 1 to the active site in subunit 1, a binuclear center (BNC) formed by heme A3 and copper B (CU(B)). The BNC reduces molecular oxygen to 2 water molecules using 4 electrons from cytochrome c in the IMS and 4 protons from the mitochondrial matrix.</text>
</comment>
<feature type="transmembrane region" description="Helical" evidence="9">
    <location>
        <begin position="154"/>
        <end position="173"/>
    </location>
</feature>
<feature type="domain" description="Heme-copper oxidase subunit III family profile" evidence="10">
    <location>
        <begin position="2"/>
        <end position="258"/>
    </location>
</feature>
<dbReference type="PANTHER" id="PTHR11403:SF7">
    <property type="entry name" value="CYTOCHROME C OXIDASE SUBUNIT 3"/>
    <property type="match status" value="1"/>
</dbReference>
<evidence type="ECO:0000256" key="7">
    <source>
        <dbReference type="ARBA" id="ARBA00023136"/>
    </source>
</evidence>
<evidence type="ECO:0000256" key="2">
    <source>
        <dbReference type="ARBA" id="ARBA00010581"/>
    </source>
</evidence>
<evidence type="ECO:0000259" key="10">
    <source>
        <dbReference type="PROSITE" id="PS50253"/>
    </source>
</evidence>
<dbReference type="CDD" id="cd01665">
    <property type="entry name" value="Cyt_c_Oxidase_III"/>
    <property type="match status" value="1"/>
</dbReference>
<feature type="transmembrane region" description="Helical" evidence="9">
    <location>
        <begin position="38"/>
        <end position="56"/>
    </location>
</feature>
<comment type="similarity">
    <text evidence="2 8">Belongs to the cytochrome c oxidase subunit 3 family.</text>
</comment>
<proteinExistence type="inferred from homology"/>
<gene>
    <name evidence="11" type="primary">COX3</name>
</gene>
<protein>
    <recommendedName>
        <fullName evidence="3 8">Cytochrome c oxidase subunit 3</fullName>
    </recommendedName>
</protein>
<comment type="subcellular location">
    <subcellularLocation>
        <location evidence="1">Membrane</location>
        <topology evidence="1">Multi-pass membrane protein</topology>
    </subcellularLocation>
</comment>
<dbReference type="EMBL" id="MT628553">
    <property type="protein sequence ID" value="QLY89758.1"/>
    <property type="molecule type" value="Genomic_DNA"/>
</dbReference>
<dbReference type="InterPro" id="IPR035973">
    <property type="entry name" value="Cyt_c_oxidase_su3-like_sf"/>
</dbReference>
<dbReference type="InterPro" id="IPR000298">
    <property type="entry name" value="Cyt_c_oxidase-like_su3"/>
</dbReference>
<keyword evidence="7 9" id="KW-0472">Membrane</keyword>
<evidence type="ECO:0000256" key="3">
    <source>
        <dbReference type="ARBA" id="ARBA00015944"/>
    </source>
</evidence>
<evidence type="ECO:0000256" key="4">
    <source>
        <dbReference type="ARBA" id="ARBA00022692"/>
    </source>
</evidence>
<evidence type="ECO:0000256" key="1">
    <source>
        <dbReference type="ARBA" id="ARBA00004141"/>
    </source>
</evidence>
<keyword evidence="6 9" id="KW-1133">Transmembrane helix</keyword>
<feature type="transmembrane region" description="Helical" evidence="9">
    <location>
        <begin position="77"/>
        <end position="100"/>
    </location>
</feature>
<dbReference type="GO" id="GO:0005739">
    <property type="term" value="C:mitochondrion"/>
    <property type="evidence" value="ECO:0007669"/>
    <property type="project" value="TreeGrafter"/>
</dbReference>
<dbReference type="Gene3D" id="1.20.120.80">
    <property type="entry name" value="Cytochrome c oxidase, subunit III, four-helix bundle"/>
    <property type="match status" value="1"/>
</dbReference>
<feature type="transmembrane region" description="Helical" evidence="9">
    <location>
        <begin position="238"/>
        <end position="257"/>
    </location>
</feature>
<dbReference type="FunFam" id="1.20.120.80:FF:000002">
    <property type="entry name" value="Cytochrome c oxidase subunit 3"/>
    <property type="match status" value="1"/>
</dbReference>
<dbReference type="InterPro" id="IPR024791">
    <property type="entry name" value="Cyt_c/ubiquinol_Oxase_su3"/>
</dbReference>
<feature type="transmembrane region" description="Helical" evidence="9">
    <location>
        <begin position="120"/>
        <end position="142"/>
    </location>
</feature>
<feature type="transmembrane region" description="Helical" evidence="9">
    <location>
        <begin position="193"/>
        <end position="218"/>
    </location>
</feature>
<dbReference type="GO" id="GO:0016020">
    <property type="term" value="C:membrane"/>
    <property type="evidence" value="ECO:0007669"/>
    <property type="project" value="UniProtKB-SubCell"/>
</dbReference>
<dbReference type="AlphaFoldDB" id="A0A7D6WF47"/>
<sequence>MKRHPFHLVELSPWPIMSGMMSLMLTMSLVLWFHTSEYKFLIMSLTGIILTMYVWWRDISREGAMMGYHTNKVVYGLRVGMILFITSEILFFFGFFWGYFHSSLVPTNELGCVWPPIGINSINTFSVPMLNTVILLSSGVTITLSHHSIIKNNYMLASISLMFTIMLGLYFTYMQAGEYYMASFNISDSIYGTTFFVTTGFHGAHVIIGSLFLFVCLLRLLMKQFSSSHHFGFEAAAWYWHFVDVVWICLFITMYWWG</sequence>
<evidence type="ECO:0000256" key="9">
    <source>
        <dbReference type="SAM" id="Phobius"/>
    </source>
</evidence>
<keyword evidence="5" id="KW-1278">Translocase</keyword>
<evidence type="ECO:0000256" key="8">
    <source>
        <dbReference type="RuleBase" id="RU003375"/>
    </source>
</evidence>
<dbReference type="SUPFAM" id="SSF81452">
    <property type="entry name" value="Cytochrome c oxidase subunit III-like"/>
    <property type="match status" value="1"/>
</dbReference>
<organism evidence="11">
    <name type="scientific">Piscicola geometra</name>
    <dbReference type="NCBI Taxonomy" id="60958"/>
    <lineage>
        <taxon>Eukaryota</taxon>
        <taxon>Metazoa</taxon>
        <taxon>Spiralia</taxon>
        <taxon>Lophotrochozoa</taxon>
        <taxon>Annelida</taxon>
        <taxon>Clitellata</taxon>
        <taxon>Hirudinea</taxon>
        <taxon>Hirudinida</taxon>
        <taxon>Oceanobdelliformes</taxon>
        <taxon>Piscicolidae</taxon>
        <taxon>Piscicola</taxon>
    </lineage>
</organism>
<dbReference type="InterPro" id="IPR013833">
    <property type="entry name" value="Cyt_c_oxidase_su3_a-hlx"/>
</dbReference>
<keyword evidence="8 11" id="KW-0496">Mitochondrion</keyword>
<dbReference type="GO" id="GO:0006123">
    <property type="term" value="P:mitochondrial electron transport, cytochrome c to oxygen"/>
    <property type="evidence" value="ECO:0007669"/>
    <property type="project" value="TreeGrafter"/>
</dbReference>
<dbReference type="Pfam" id="PF00510">
    <property type="entry name" value="COX3"/>
    <property type="match status" value="1"/>
</dbReference>
<evidence type="ECO:0000313" key="11">
    <source>
        <dbReference type="EMBL" id="QLY89758.1"/>
    </source>
</evidence>
<name>A0A7D6WF47_9ANNE</name>
<dbReference type="InterPro" id="IPR033945">
    <property type="entry name" value="Cyt_c_oxase_su3_dom"/>
</dbReference>
<evidence type="ECO:0000256" key="5">
    <source>
        <dbReference type="ARBA" id="ARBA00022967"/>
    </source>
</evidence>
<dbReference type="GO" id="GO:0004129">
    <property type="term" value="F:cytochrome-c oxidase activity"/>
    <property type="evidence" value="ECO:0007669"/>
    <property type="project" value="InterPro"/>
</dbReference>